<organism evidence="2 3">
    <name type="scientific">Romboutsia weinsteinii</name>
    <dbReference type="NCBI Taxonomy" id="2020949"/>
    <lineage>
        <taxon>Bacteria</taxon>
        <taxon>Bacillati</taxon>
        <taxon>Bacillota</taxon>
        <taxon>Clostridia</taxon>
        <taxon>Peptostreptococcales</taxon>
        <taxon>Peptostreptococcaceae</taxon>
        <taxon>Romboutsia</taxon>
    </lineage>
</organism>
<name>A0A371J8J7_9FIRM</name>
<evidence type="ECO:0000313" key="2">
    <source>
        <dbReference type="EMBL" id="RDY28996.1"/>
    </source>
</evidence>
<dbReference type="Proteomes" id="UP000215694">
    <property type="component" value="Unassembled WGS sequence"/>
</dbReference>
<reference evidence="2 3" key="1">
    <citation type="journal article" date="2017" name="Genome Announc.">
        <title>Draft Genome Sequence of Romboutsia weinsteinii sp. nov. Strain CCRI-19649(T) Isolated from Surface Water.</title>
        <authorList>
            <person name="Maheux A.F."/>
            <person name="Boudreau D.K."/>
            <person name="Berube E."/>
            <person name="Boissinot M."/>
            <person name="Cantin P."/>
            <person name="Raymond F."/>
            <person name="Corbeil J."/>
            <person name="Omar R.F."/>
            <person name="Bergeron M.G."/>
        </authorList>
    </citation>
    <scope>NUCLEOTIDE SEQUENCE [LARGE SCALE GENOMIC DNA]</scope>
    <source>
        <strain evidence="2 3">CCRI-19649</strain>
    </source>
</reference>
<dbReference type="PANTHER" id="PTHR11614">
    <property type="entry name" value="PHOSPHOLIPASE-RELATED"/>
    <property type="match status" value="1"/>
</dbReference>
<comment type="caution">
    <text evidence="2">The sequence shown here is derived from an EMBL/GenBank/DDBJ whole genome shotgun (WGS) entry which is preliminary data.</text>
</comment>
<feature type="domain" description="Serine aminopeptidase S33" evidence="1">
    <location>
        <begin position="67"/>
        <end position="325"/>
    </location>
</feature>
<sequence length="344" mass="39748">MHRNEGAYMSYSDISIESLSKKYFSEKDIEDKLNNVVLPFLDKYIEEIYIEGKEDKKIYCEKYVLKNSKANIVISHGFSESLEKYHELIYYFLQEGYSVYAIEHRGHGRSGSLANLQIVDDTQVNVDKFDYYIEDLKKFIDTVVVPESGNKSKFLFAHSMGGGIGALFLERHKGYFDAAILNAPMMQIHTGSYPEFIAKAIANIVVAFGMGNKYVLGHGPFVIDEKLEESATSSKNRYKNYHKFLLDNAKYQRSGASYNWLKNAFEATKEIVENAHKVDIPVMLCQAGRDTFVKSKGQNKFVENAKNCKIKLYPESKHEMYFEKDTISWPYLEDIFSFYREYLV</sequence>
<dbReference type="GO" id="GO:0016787">
    <property type="term" value="F:hydrolase activity"/>
    <property type="evidence" value="ECO:0007669"/>
    <property type="project" value="UniProtKB-KW"/>
</dbReference>
<dbReference type="InterPro" id="IPR051044">
    <property type="entry name" value="MAG_DAG_Lipase"/>
</dbReference>
<dbReference type="InterPro" id="IPR029058">
    <property type="entry name" value="AB_hydrolase_fold"/>
</dbReference>
<accession>A0A371J8J7</accession>
<dbReference type="Gene3D" id="3.40.50.1820">
    <property type="entry name" value="alpha/beta hydrolase"/>
    <property type="match status" value="1"/>
</dbReference>
<dbReference type="OrthoDB" id="9806902at2"/>
<dbReference type="Pfam" id="PF12146">
    <property type="entry name" value="Hydrolase_4"/>
    <property type="match status" value="1"/>
</dbReference>
<dbReference type="SUPFAM" id="SSF53474">
    <property type="entry name" value="alpha/beta-Hydrolases"/>
    <property type="match status" value="1"/>
</dbReference>
<dbReference type="EMBL" id="NOJY02000004">
    <property type="protein sequence ID" value="RDY28996.1"/>
    <property type="molecule type" value="Genomic_DNA"/>
</dbReference>
<evidence type="ECO:0000313" key="3">
    <source>
        <dbReference type="Proteomes" id="UP000215694"/>
    </source>
</evidence>
<protein>
    <submittedName>
        <fullName evidence="2">Alpha/beta hydrolase</fullName>
    </submittedName>
</protein>
<proteinExistence type="predicted"/>
<keyword evidence="2" id="KW-0378">Hydrolase</keyword>
<dbReference type="AlphaFoldDB" id="A0A371J8J7"/>
<keyword evidence="3" id="KW-1185">Reference proteome</keyword>
<gene>
    <name evidence="2" type="ORF">CHL78_003490</name>
</gene>
<evidence type="ECO:0000259" key="1">
    <source>
        <dbReference type="Pfam" id="PF12146"/>
    </source>
</evidence>
<dbReference type="InterPro" id="IPR022742">
    <property type="entry name" value="Hydrolase_4"/>
</dbReference>